<proteinExistence type="predicted"/>
<accession>A0ACC2VFS8</accession>
<evidence type="ECO:0000313" key="1">
    <source>
        <dbReference type="EMBL" id="KAJ9097844.1"/>
    </source>
</evidence>
<organism evidence="1 2">
    <name type="scientific">Naganishia cerealis</name>
    <dbReference type="NCBI Taxonomy" id="610337"/>
    <lineage>
        <taxon>Eukaryota</taxon>
        <taxon>Fungi</taxon>
        <taxon>Dikarya</taxon>
        <taxon>Basidiomycota</taxon>
        <taxon>Agaricomycotina</taxon>
        <taxon>Tremellomycetes</taxon>
        <taxon>Filobasidiales</taxon>
        <taxon>Filobasidiaceae</taxon>
        <taxon>Naganishia</taxon>
    </lineage>
</organism>
<reference evidence="1" key="1">
    <citation type="submission" date="2023-04" db="EMBL/GenBank/DDBJ databases">
        <title>Draft Genome sequencing of Naganishia species isolated from polar environments using Oxford Nanopore Technology.</title>
        <authorList>
            <person name="Leo P."/>
            <person name="Venkateswaran K."/>
        </authorList>
    </citation>
    <scope>NUCLEOTIDE SEQUENCE</scope>
    <source>
        <strain evidence="1">MNA-CCFEE 5261</strain>
    </source>
</reference>
<comment type="caution">
    <text evidence="1">The sequence shown here is derived from an EMBL/GenBank/DDBJ whole genome shotgun (WGS) entry which is preliminary data.</text>
</comment>
<dbReference type="Proteomes" id="UP001241377">
    <property type="component" value="Unassembled WGS sequence"/>
</dbReference>
<sequence length="211" mass="22753">MAMGWAVGKKRYSVGQVLSVLLITIGITLATLSSSTRSSAGHDKSAPTAPRISEAKQYALGIALLAGALVVSALMGLWQERTYALYGAVWEEGLFYSASRSERSPSDDFARLSLSPAAPLPQVWPLPEVAVPSAISSTSATKSPTPTEGPGRKAKTTKTTTTTAAYDIVVKRDDSANNPAEKVEPEVMLQRMRMHATQVRQRRMFERVGEE</sequence>
<evidence type="ECO:0000313" key="2">
    <source>
        <dbReference type="Proteomes" id="UP001241377"/>
    </source>
</evidence>
<dbReference type="EMBL" id="JASBWR010000082">
    <property type="protein sequence ID" value="KAJ9097844.1"/>
    <property type="molecule type" value="Genomic_DNA"/>
</dbReference>
<name>A0ACC2VFS8_9TREE</name>
<gene>
    <name evidence="1" type="ORF">QFC19_006634</name>
</gene>
<keyword evidence="2" id="KW-1185">Reference proteome</keyword>
<protein>
    <submittedName>
        <fullName evidence="1">Uncharacterized protein</fullName>
    </submittedName>
</protein>